<name>A0A6C0JXU4_9ZZZZ</name>
<dbReference type="AlphaFoldDB" id="A0A6C0JXU4"/>
<evidence type="ECO:0000256" key="1">
    <source>
        <dbReference type="SAM" id="MobiDB-lite"/>
    </source>
</evidence>
<feature type="region of interest" description="Disordered" evidence="1">
    <location>
        <begin position="115"/>
        <end position="140"/>
    </location>
</feature>
<accession>A0A6C0JXU4</accession>
<evidence type="ECO:0000313" key="2">
    <source>
        <dbReference type="EMBL" id="QHU10585.1"/>
    </source>
</evidence>
<protein>
    <submittedName>
        <fullName evidence="2">Uncharacterized protein</fullName>
    </submittedName>
</protein>
<dbReference type="EMBL" id="MN740769">
    <property type="protein sequence ID" value="QHU10585.1"/>
    <property type="molecule type" value="Genomic_DNA"/>
</dbReference>
<organism evidence="2">
    <name type="scientific">viral metagenome</name>
    <dbReference type="NCBI Taxonomy" id="1070528"/>
    <lineage>
        <taxon>unclassified sequences</taxon>
        <taxon>metagenomes</taxon>
        <taxon>organismal metagenomes</taxon>
    </lineage>
</organism>
<feature type="compositionally biased region" description="Basic residues" evidence="1">
    <location>
        <begin position="115"/>
        <end position="139"/>
    </location>
</feature>
<reference evidence="2" key="1">
    <citation type="journal article" date="2020" name="Nature">
        <title>Giant virus diversity and host interactions through global metagenomics.</title>
        <authorList>
            <person name="Schulz F."/>
            <person name="Roux S."/>
            <person name="Paez-Espino D."/>
            <person name="Jungbluth S."/>
            <person name="Walsh D.A."/>
            <person name="Denef V.J."/>
            <person name="McMahon K.D."/>
            <person name="Konstantinidis K.T."/>
            <person name="Eloe-Fadrosh E.A."/>
            <person name="Kyrpides N.C."/>
            <person name="Woyke T."/>
        </authorList>
    </citation>
    <scope>NUCLEOTIDE SEQUENCE</scope>
    <source>
        <strain evidence="2">GVMAG-S-1101165-83</strain>
    </source>
</reference>
<proteinExistence type="predicted"/>
<sequence>MASMSSKSAWSPFSFKNVPAPLANVNPDYVNVTNSNDPKNFGSNETNRQWGLSGVSNNAQAAAASALKGGSRSRTLRRKIKNIANKYKKMKGGKSRKMTLGSIKRKLSSILRMGKSKRRNVKKSKKSVSRKNRRTKRQRGGYSQYMSNIAYTPSYSTGGPLSANESALANPVPYQPTNNCVDNYNHYTNKGFQM</sequence>